<dbReference type="GO" id="GO:0009252">
    <property type="term" value="P:peptidoglycan biosynthetic process"/>
    <property type="evidence" value="ECO:0007669"/>
    <property type="project" value="UniProtKB-UniRule"/>
</dbReference>
<dbReference type="Pfam" id="PF02618">
    <property type="entry name" value="YceG"/>
    <property type="match status" value="1"/>
</dbReference>
<keyword evidence="1 7" id="KW-1003">Cell membrane</keyword>
<evidence type="ECO:0000256" key="4">
    <source>
        <dbReference type="ARBA" id="ARBA00023136"/>
    </source>
</evidence>
<dbReference type="Gene3D" id="3.30.1490.480">
    <property type="entry name" value="Endolytic murein transglycosylase"/>
    <property type="match status" value="1"/>
</dbReference>
<dbReference type="HAMAP" id="MF_02065">
    <property type="entry name" value="MltG"/>
    <property type="match status" value="1"/>
</dbReference>
<evidence type="ECO:0000256" key="3">
    <source>
        <dbReference type="ARBA" id="ARBA00022989"/>
    </source>
</evidence>
<reference evidence="8 9" key="1">
    <citation type="journal article" date="2021" name="Nat. Commun.">
        <title>Isolation of a member of the candidate phylum Atribacteria reveals a unique cell membrane structure.</title>
        <authorList>
            <person name="Taiki K."/>
            <person name="Nobu M.K."/>
            <person name="Kusada H."/>
            <person name="Meng X.-Y."/>
            <person name="Hosoki N."/>
            <person name="Uematsu K."/>
            <person name="Yoshioka H."/>
            <person name="Kamagata Y."/>
            <person name="Tamaki H."/>
        </authorList>
    </citation>
    <scope>NUCLEOTIDE SEQUENCE [LARGE SCALE GENOMIC DNA]</scope>
    <source>
        <strain evidence="8 9">RT761</strain>
    </source>
</reference>
<keyword evidence="9" id="KW-1185">Reference proteome</keyword>
<organism evidence="8 9">
    <name type="scientific">Atribacter laminatus</name>
    <dbReference type="NCBI Taxonomy" id="2847778"/>
    <lineage>
        <taxon>Bacteria</taxon>
        <taxon>Pseudomonadati</taxon>
        <taxon>Atribacterota</taxon>
        <taxon>Atribacteria</taxon>
        <taxon>Atribacterales</taxon>
        <taxon>Atribacteraceae</taxon>
        <taxon>Atribacter</taxon>
    </lineage>
</organism>
<sequence>MKKNHIGLIIVSYLFCFILYISFYYSPGVGDDSQTVVIQSGMTNQVIAQDFKKNGLIISPTLFLAFTFLSDQSQLIAGNYQFQSGETISQIVNRIAQGRSYRVKVTFPEGSTVKQMATLLDQAGICQREEYLNFTQQPEVFHKPWLSEAQNLEGYLFPDTYYLSPGTHPLQVIEIQLNRFEEIYPGNLLEENYTEMNQKVILASIVEREAQAKNEKPIVASVFLNRLKSNMKLESCATVIYAWNQEKGVQLSSLSLDDLTIPSPYNTYLHQGLPPTPICNPGLDSLEAVVDTPQTDYYFFVLGENGTHNFSKTFDEHLKNKKQSAIQ</sequence>
<evidence type="ECO:0000256" key="1">
    <source>
        <dbReference type="ARBA" id="ARBA00022475"/>
    </source>
</evidence>
<evidence type="ECO:0000256" key="2">
    <source>
        <dbReference type="ARBA" id="ARBA00022692"/>
    </source>
</evidence>
<dbReference type="EC" id="4.2.2.29" evidence="7"/>
<evidence type="ECO:0000313" key="8">
    <source>
        <dbReference type="EMBL" id="QPM69341.1"/>
    </source>
</evidence>
<proteinExistence type="inferred from homology"/>
<keyword evidence="2 7" id="KW-0812">Transmembrane</keyword>
<gene>
    <name evidence="7 8" type="primary">mltG</name>
    <name evidence="8" type="ORF">RT761_02571</name>
</gene>
<dbReference type="PANTHER" id="PTHR30518">
    <property type="entry name" value="ENDOLYTIC MUREIN TRANSGLYCOSYLASE"/>
    <property type="match status" value="1"/>
</dbReference>
<evidence type="ECO:0000256" key="6">
    <source>
        <dbReference type="ARBA" id="ARBA00023316"/>
    </source>
</evidence>
<evidence type="ECO:0000256" key="7">
    <source>
        <dbReference type="HAMAP-Rule" id="MF_02065"/>
    </source>
</evidence>
<comment type="subcellular location">
    <subcellularLocation>
        <location evidence="7">Cell membrane</location>
        <topology evidence="7">Single-pass membrane protein</topology>
    </subcellularLocation>
</comment>
<dbReference type="AlphaFoldDB" id="A0A7T1ANU3"/>
<dbReference type="GO" id="GO:0005886">
    <property type="term" value="C:plasma membrane"/>
    <property type="evidence" value="ECO:0007669"/>
    <property type="project" value="UniProtKB-SubCell"/>
</dbReference>
<feature type="transmembrane region" description="Helical" evidence="7">
    <location>
        <begin position="7"/>
        <end position="25"/>
    </location>
</feature>
<dbReference type="NCBIfam" id="TIGR00247">
    <property type="entry name" value="endolytic transglycosylase MltG"/>
    <property type="match status" value="1"/>
</dbReference>
<dbReference type="KEGG" id="alam:RT761_02571"/>
<dbReference type="PANTHER" id="PTHR30518:SF2">
    <property type="entry name" value="ENDOLYTIC MUREIN TRANSGLYCOSYLASE"/>
    <property type="match status" value="1"/>
</dbReference>
<dbReference type="Gene3D" id="3.30.160.60">
    <property type="entry name" value="Classic Zinc Finger"/>
    <property type="match status" value="1"/>
</dbReference>
<evidence type="ECO:0000256" key="5">
    <source>
        <dbReference type="ARBA" id="ARBA00023239"/>
    </source>
</evidence>
<accession>A0A7T1ANU3</accession>
<dbReference type="InterPro" id="IPR003770">
    <property type="entry name" value="MLTG-like"/>
</dbReference>
<feature type="site" description="Important for catalytic activity" evidence="7">
    <location>
        <position position="209"/>
    </location>
</feature>
<comment type="function">
    <text evidence="7">Functions as a peptidoglycan terminase that cleaves nascent peptidoglycan strands endolytically to terminate their elongation.</text>
</comment>
<dbReference type="GO" id="GO:0071555">
    <property type="term" value="P:cell wall organization"/>
    <property type="evidence" value="ECO:0007669"/>
    <property type="project" value="UniProtKB-KW"/>
</dbReference>
<keyword evidence="3 7" id="KW-1133">Transmembrane helix</keyword>
<dbReference type="Proteomes" id="UP000594463">
    <property type="component" value="Chromosome"/>
</dbReference>
<dbReference type="GO" id="GO:0008932">
    <property type="term" value="F:lytic endotransglycosylase activity"/>
    <property type="evidence" value="ECO:0007669"/>
    <property type="project" value="UniProtKB-UniRule"/>
</dbReference>
<evidence type="ECO:0000313" key="9">
    <source>
        <dbReference type="Proteomes" id="UP000594463"/>
    </source>
</evidence>
<dbReference type="CDD" id="cd08010">
    <property type="entry name" value="MltG_like"/>
    <property type="match status" value="1"/>
</dbReference>
<name>A0A7T1ANU3_ATRLM</name>
<keyword evidence="5 7" id="KW-0456">Lyase</keyword>
<keyword evidence="6 7" id="KW-0961">Cell wall biogenesis/degradation</keyword>
<protein>
    <recommendedName>
        <fullName evidence="7">Endolytic murein transglycosylase</fullName>
        <ecNumber evidence="7">4.2.2.29</ecNumber>
    </recommendedName>
    <alternativeName>
        <fullName evidence="7">Peptidoglycan lytic transglycosylase</fullName>
    </alternativeName>
    <alternativeName>
        <fullName evidence="7">Peptidoglycan polymerization terminase</fullName>
    </alternativeName>
</protein>
<comment type="catalytic activity">
    <reaction evidence="7">
        <text>a peptidoglycan chain = a peptidoglycan chain with N-acetyl-1,6-anhydromuramyl-[peptide] at the reducing end + a peptidoglycan chain with N-acetylglucosamine at the non-reducing end.</text>
        <dbReference type="EC" id="4.2.2.29"/>
    </reaction>
</comment>
<comment type="similarity">
    <text evidence="7">Belongs to the transglycosylase MltG family.</text>
</comment>
<dbReference type="EMBL" id="CP065383">
    <property type="protein sequence ID" value="QPM69341.1"/>
    <property type="molecule type" value="Genomic_DNA"/>
</dbReference>
<keyword evidence="4 7" id="KW-0472">Membrane</keyword>
<dbReference type="RefSeq" id="WP_218111817.1">
    <property type="nucleotide sequence ID" value="NZ_CP065383.1"/>
</dbReference>